<feature type="domain" description="Transposase DDE" evidence="1">
    <location>
        <begin position="11"/>
        <end position="113"/>
    </location>
</feature>
<accession>T1CZ79</accession>
<dbReference type="InterPro" id="IPR053172">
    <property type="entry name" value="Tn903_transposase"/>
</dbReference>
<dbReference type="InterPro" id="IPR025668">
    <property type="entry name" value="Tnp_DDE_dom"/>
</dbReference>
<dbReference type="Pfam" id="PF13737">
    <property type="entry name" value="DDE_Tnp_1_5"/>
    <property type="match status" value="1"/>
</dbReference>
<sequence length="171" mass="19612">MLTWLTEIVIRGTFFFYLDFARQWDIELKRMNTGRRGSPYLFPGSFMKFMMIRHQYMDYRALEGMARSLSNIGLIPQYGDYATIWHRIDDMKPSLDISGLQYAELGTDGIGLKTNNAGSYLITKYGDPDARKRKRLVIITTADVKTKKIMGIESHIEGTGLSEPETASRHT</sequence>
<organism evidence="2">
    <name type="scientific">mine drainage metagenome</name>
    <dbReference type="NCBI Taxonomy" id="410659"/>
    <lineage>
        <taxon>unclassified sequences</taxon>
        <taxon>metagenomes</taxon>
        <taxon>ecological metagenomes</taxon>
    </lineage>
</organism>
<name>T1CZ79_9ZZZZ</name>
<dbReference type="EMBL" id="AUZY01001236">
    <property type="protein sequence ID" value="EQD75485.1"/>
    <property type="molecule type" value="Genomic_DNA"/>
</dbReference>
<dbReference type="PANTHER" id="PTHR34631">
    <property type="match status" value="1"/>
</dbReference>
<evidence type="ECO:0000313" key="2">
    <source>
        <dbReference type="EMBL" id="EQD75485.1"/>
    </source>
</evidence>
<evidence type="ECO:0000259" key="1">
    <source>
        <dbReference type="Pfam" id="PF13737"/>
    </source>
</evidence>
<comment type="caution">
    <text evidence="2">The sequence shown here is derived from an EMBL/GenBank/DDBJ whole genome shotgun (WGS) entry which is preliminary data.</text>
</comment>
<reference evidence="2" key="2">
    <citation type="journal article" date="2014" name="ISME J.">
        <title>Microbial stratification in low pH oxic and suboxic macroscopic growths along an acid mine drainage.</title>
        <authorList>
            <person name="Mendez-Garcia C."/>
            <person name="Mesa V."/>
            <person name="Sprenger R.R."/>
            <person name="Richter M."/>
            <person name="Diez M.S."/>
            <person name="Solano J."/>
            <person name="Bargiela R."/>
            <person name="Golyshina O.V."/>
            <person name="Manteca A."/>
            <person name="Ramos J.L."/>
            <person name="Gallego J.R."/>
            <person name="Llorente I."/>
            <person name="Martins Dos Santos V.A."/>
            <person name="Jensen O.N."/>
            <person name="Pelaez A.I."/>
            <person name="Sanchez J."/>
            <person name="Ferrer M."/>
        </authorList>
    </citation>
    <scope>NUCLEOTIDE SEQUENCE</scope>
</reference>
<proteinExistence type="predicted"/>
<gene>
    <name evidence="2" type="ORF">B1B_02099</name>
</gene>
<reference evidence="2" key="1">
    <citation type="submission" date="2013-08" db="EMBL/GenBank/DDBJ databases">
        <authorList>
            <person name="Mendez C."/>
            <person name="Richter M."/>
            <person name="Ferrer M."/>
            <person name="Sanchez J."/>
        </authorList>
    </citation>
    <scope>NUCLEOTIDE SEQUENCE</scope>
</reference>
<dbReference type="AlphaFoldDB" id="T1CZ79"/>
<protein>
    <submittedName>
        <fullName evidence="2">Transposase ISC1058</fullName>
    </submittedName>
</protein>
<dbReference type="PANTHER" id="PTHR34631:SF3">
    <property type="entry name" value="ISSOD12 TRANSPOSASE TNPA_ISSOD12"/>
    <property type="match status" value="1"/>
</dbReference>